<evidence type="ECO:0000313" key="1">
    <source>
        <dbReference type="EMBL" id="KAG1777846.1"/>
    </source>
</evidence>
<reference evidence="1" key="1">
    <citation type="journal article" date="2020" name="New Phytol.">
        <title>Comparative genomics reveals dynamic genome evolution in host specialist ectomycorrhizal fungi.</title>
        <authorList>
            <person name="Lofgren L.A."/>
            <person name="Nguyen N.H."/>
            <person name="Vilgalys R."/>
            <person name="Ruytinx J."/>
            <person name="Liao H.L."/>
            <person name="Branco S."/>
            <person name="Kuo A."/>
            <person name="LaButti K."/>
            <person name="Lipzen A."/>
            <person name="Andreopoulos W."/>
            <person name="Pangilinan J."/>
            <person name="Riley R."/>
            <person name="Hundley H."/>
            <person name="Na H."/>
            <person name="Barry K."/>
            <person name="Grigoriev I.V."/>
            <person name="Stajich J.E."/>
            <person name="Kennedy P.G."/>
        </authorList>
    </citation>
    <scope>NUCLEOTIDE SEQUENCE</scope>
    <source>
        <strain evidence="1">DOB743</strain>
    </source>
</reference>
<dbReference type="OrthoDB" id="2673676at2759"/>
<comment type="caution">
    <text evidence="1">The sequence shown here is derived from an EMBL/GenBank/DDBJ whole genome shotgun (WGS) entry which is preliminary data.</text>
</comment>
<sequence>MSSPLVSTFPTAVLSPVYCETVLGSPANIFAKLSDVQDDVQVPRVTMPLPSHHNDHNQIIEPIKYNQHSFKESSLGPLSCATQSPIPKGLPPVTRHMGESSYCSRKNLLRRNEADLDLIDLQKSKDIFKSSMKNIPDTTVYTAVVAKRADVESKCLRALAAAWERESTEKHPLLLQNILKDCAEQYVESMAEASFFERLLVKRTMQQLEDDADFTLAAYSHDFTAHQIADLQLDYLEEIGAEWKLSTEDDDSEDAEDRLKAYVDSIVAELEVETVKDSRR</sequence>
<evidence type="ECO:0000313" key="2">
    <source>
        <dbReference type="Proteomes" id="UP000714275"/>
    </source>
</evidence>
<gene>
    <name evidence="1" type="ORF">EV702DRAFT_1196633</name>
</gene>
<accession>A0A9P6ZWH7</accession>
<dbReference type="AlphaFoldDB" id="A0A9P6ZWH7"/>
<dbReference type="EMBL" id="JABBWD010000018">
    <property type="protein sequence ID" value="KAG1777846.1"/>
    <property type="molecule type" value="Genomic_DNA"/>
</dbReference>
<keyword evidence="2" id="KW-1185">Reference proteome</keyword>
<organism evidence="1 2">
    <name type="scientific">Suillus placidus</name>
    <dbReference type="NCBI Taxonomy" id="48579"/>
    <lineage>
        <taxon>Eukaryota</taxon>
        <taxon>Fungi</taxon>
        <taxon>Dikarya</taxon>
        <taxon>Basidiomycota</taxon>
        <taxon>Agaricomycotina</taxon>
        <taxon>Agaricomycetes</taxon>
        <taxon>Agaricomycetidae</taxon>
        <taxon>Boletales</taxon>
        <taxon>Suillineae</taxon>
        <taxon>Suillaceae</taxon>
        <taxon>Suillus</taxon>
    </lineage>
</organism>
<dbReference type="Proteomes" id="UP000714275">
    <property type="component" value="Unassembled WGS sequence"/>
</dbReference>
<proteinExistence type="predicted"/>
<name>A0A9P6ZWH7_9AGAM</name>
<protein>
    <submittedName>
        <fullName evidence="1">Uncharacterized protein</fullName>
    </submittedName>
</protein>